<dbReference type="Gene3D" id="1.10.3910.10">
    <property type="entry name" value="SP0561-like"/>
    <property type="match status" value="1"/>
</dbReference>
<protein>
    <submittedName>
        <fullName evidence="5">DUF438 domain-containing protein</fullName>
    </submittedName>
</protein>
<feature type="compositionally biased region" description="Polar residues" evidence="1">
    <location>
        <begin position="92"/>
        <end position="105"/>
    </location>
</feature>
<dbReference type="Pfam" id="PF08984">
    <property type="entry name" value="DUF1858"/>
    <property type="match status" value="1"/>
</dbReference>
<dbReference type="InterPro" id="IPR007380">
    <property type="entry name" value="DUF438"/>
</dbReference>
<dbReference type="GO" id="GO:0005886">
    <property type="term" value="C:plasma membrane"/>
    <property type="evidence" value="ECO:0007669"/>
    <property type="project" value="TreeGrafter"/>
</dbReference>
<evidence type="ECO:0000259" key="4">
    <source>
        <dbReference type="Pfam" id="PF08984"/>
    </source>
</evidence>
<proteinExistence type="predicted"/>
<dbReference type="EMBL" id="VUNB01000004">
    <property type="protein sequence ID" value="MST69222.1"/>
    <property type="molecule type" value="Genomic_DNA"/>
</dbReference>
<comment type="caution">
    <text evidence="5">The sequence shown here is derived from an EMBL/GenBank/DDBJ whole genome shotgun (WGS) entry which is preliminary data.</text>
</comment>
<accession>A0A6A8M7B0</accession>
<gene>
    <name evidence="5" type="ORF">FYJ66_06400</name>
</gene>
<dbReference type="AlphaFoldDB" id="A0A6A8M7B0"/>
<organism evidence="5">
    <name type="scientific">Baileyella intestinalis</name>
    <dbReference type="NCBI Taxonomy" id="2606709"/>
    <lineage>
        <taxon>Bacteria</taxon>
        <taxon>Bacillati</taxon>
        <taxon>Bacillota</taxon>
        <taxon>Clostridia</taxon>
        <taxon>Peptostreptococcales</taxon>
        <taxon>Anaerovoracaceae</taxon>
        <taxon>Baileyella</taxon>
    </lineage>
</organism>
<feature type="domain" description="DUF1858" evidence="4">
    <location>
        <begin position="6"/>
        <end position="62"/>
    </location>
</feature>
<dbReference type="InterPro" id="IPR015077">
    <property type="entry name" value="DUF1858"/>
</dbReference>
<feature type="domain" description="DUF438" evidence="3">
    <location>
        <begin position="116"/>
        <end position="181"/>
    </location>
</feature>
<evidence type="ECO:0000259" key="3">
    <source>
        <dbReference type="Pfam" id="PF04282"/>
    </source>
</evidence>
<dbReference type="Gene3D" id="1.20.120.520">
    <property type="entry name" value="nmb1532 protein domain like"/>
    <property type="match status" value="1"/>
</dbReference>
<feature type="region of interest" description="Disordered" evidence="1">
    <location>
        <begin position="82"/>
        <end position="111"/>
    </location>
</feature>
<dbReference type="RefSeq" id="WP_154572683.1">
    <property type="nucleotide sequence ID" value="NZ_VUNB01000004.1"/>
</dbReference>
<reference evidence="5" key="1">
    <citation type="submission" date="2019-09" db="EMBL/GenBank/DDBJ databases">
        <title>In-depth cultivation of the pig gut microbiome towards novel bacterial diversity and tailored functional studies.</title>
        <authorList>
            <person name="Wylensek D."/>
            <person name="Hitch T.C.A."/>
            <person name="Clavel T."/>
        </authorList>
    </citation>
    <scope>NUCLEOTIDE SEQUENCE</scope>
    <source>
        <strain evidence="5">RF-744-FAT-WT-3</strain>
    </source>
</reference>
<evidence type="ECO:0000256" key="1">
    <source>
        <dbReference type="SAM" id="MobiDB-lite"/>
    </source>
</evidence>
<feature type="domain" description="Hemerythrin-like" evidence="2">
    <location>
        <begin position="232"/>
        <end position="349"/>
    </location>
</feature>
<dbReference type="InterPro" id="IPR035965">
    <property type="entry name" value="PAS-like_dom_sf"/>
</dbReference>
<dbReference type="InterPro" id="IPR012312">
    <property type="entry name" value="Hemerythrin-like"/>
</dbReference>
<dbReference type="SUPFAM" id="SSF55785">
    <property type="entry name" value="PYP-like sensor domain (PAS domain)"/>
    <property type="match status" value="1"/>
</dbReference>
<dbReference type="PANTHER" id="PTHR39966:SF3">
    <property type="entry name" value="DUF438 DOMAIN-CONTAINING PROTEIN"/>
    <property type="match status" value="1"/>
</dbReference>
<dbReference type="PANTHER" id="PTHR39966">
    <property type="entry name" value="BLL2471 PROTEIN-RELATED"/>
    <property type="match status" value="1"/>
</dbReference>
<name>A0A6A8M7B0_9FIRM</name>
<dbReference type="Pfam" id="PF01814">
    <property type="entry name" value="Hemerythrin"/>
    <property type="match status" value="1"/>
</dbReference>
<dbReference type="SUPFAM" id="SSF140683">
    <property type="entry name" value="SP0561-like"/>
    <property type="match status" value="1"/>
</dbReference>
<sequence>MSKVLDLNKTVAELVKDYPEVKDIMADLGFKDITKPAALVTVGKIMTIPKGASIKDIELSKVIERFEAEGFEVVKGGSQSKAAPVAAHDSVETPSDNQGASSTADNKSKEGRAELLQSYVRRLSDGEDLESVRKDFVANFKDVDALEIANAEQALIKGGVPVAEVQKLCDVHSALFHGATKEERIAAAERQVNKEAAAMLERHKNMKKNGGVADRNAAKSKMADMAKVTGNPIRTFFLENEAIEKHIQLIREAVGSGDNDKISEEFRKMRGISAHYSKKGDLIYPILKTKYDVTGPSDVMWGVDDEIRDEIRTVAGMGSLNDELIGRISDVITRAEEMIYKENNILFPICVQFFSHEDWLNVYREIPNYDPCFISEYDKWEDGDKALEATEEAERAQVSHDEVVLPGGSMTLAQLEAVLDTIPMELTFVDENNINRFFNDGEKLFKRPKAAIGREVFSCHPPKVEAIVRQILDDFRNGLRDSVEVWHNMKGEPVLVRYIAVRDKKGNYVGTLECVQKMGFAKEHFEEE</sequence>
<dbReference type="Pfam" id="PF13596">
    <property type="entry name" value="PAS_10"/>
    <property type="match status" value="1"/>
</dbReference>
<evidence type="ECO:0000313" key="5">
    <source>
        <dbReference type="EMBL" id="MST69222.1"/>
    </source>
</evidence>
<evidence type="ECO:0000259" key="2">
    <source>
        <dbReference type="Pfam" id="PF01814"/>
    </source>
</evidence>
<dbReference type="Pfam" id="PF04282">
    <property type="entry name" value="DUF438"/>
    <property type="match status" value="1"/>
</dbReference>
<dbReference type="InterPro" id="IPR038062">
    <property type="entry name" value="ScdA-like_N_sf"/>
</dbReference>